<dbReference type="SMART" id="SM00749">
    <property type="entry name" value="BON"/>
    <property type="match status" value="1"/>
</dbReference>
<dbReference type="InterPro" id="IPR014004">
    <property type="entry name" value="Transpt-assoc_nodulatn_dom_bac"/>
</dbReference>
<evidence type="ECO:0000256" key="4">
    <source>
        <dbReference type="ARBA" id="ARBA00022764"/>
    </source>
</evidence>
<dbReference type="PROSITE" id="PS50914">
    <property type="entry name" value="BON"/>
    <property type="match status" value="1"/>
</dbReference>
<feature type="coiled-coil region" evidence="6">
    <location>
        <begin position="30"/>
        <end position="57"/>
    </location>
</feature>
<gene>
    <name evidence="9" type="ORF">IP91_03257</name>
</gene>
<feature type="chain" id="PRO_5022247371" description="Osmotically-inducible protein Y" evidence="7">
    <location>
        <begin position="19"/>
        <end position="309"/>
    </location>
</feature>
<keyword evidence="3" id="KW-0677">Repeat</keyword>
<keyword evidence="6" id="KW-0175">Coiled coil</keyword>
<proteinExistence type="predicted"/>
<organism evidence="9 10">
    <name type="scientific">Pseudoduganella lurida</name>
    <dbReference type="NCBI Taxonomy" id="1036180"/>
    <lineage>
        <taxon>Bacteria</taxon>
        <taxon>Pseudomonadati</taxon>
        <taxon>Pseudomonadota</taxon>
        <taxon>Betaproteobacteria</taxon>
        <taxon>Burkholderiales</taxon>
        <taxon>Oxalobacteraceae</taxon>
        <taxon>Telluria group</taxon>
        <taxon>Pseudoduganella</taxon>
    </lineage>
</organism>
<keyword evidence="10" id="KW-1185">Reference proteome</keyword>
<dbReference type="EMBL" id="VLLB01000005">
    <property type="protein sequence ID" value="TWI64486.1"/>
    <property type="molecule type" value="Genomic_DNA"/>
</dbReference>
<sequence length="309" mass="32391">MQKAAFITLALVSAVAFGQNNDSAAYKAAHDKAEATYKSAKKQCDTLKDNAEDVCTEEAKVARAQAERDAVAQHKNTGTELQKADRKLADAKYELAKEKCDDLAGDAKNSCQAQARSMKANATASATADGRTAVLVNNADGSAVAASAADVRDRTAVAAQNAKEKTVEVAQAAKEKTAEMVAATKEKTAEMTQRAKTSETAQETKAKTAELAQATKEKSSEMAQSAREKTAVAAGGAQAVMSDTMITAKVKADMAADRNVKAMDVHVETEKGVVMLSGFVPSKAEADRAVELARGVNGVTEVKSSIQVK</sequence>
<evidence type="ECO:0000259" key="8">
    <source>
        <dbReference type="PROSITE" id="PS50914"/>
    </source>
</evidence>
<dbReference type="GO" id="GO:0042597">
    <property type="term" value="C:periplasmic space"/>
    <property type="evidence" value="ECO:0007669"/>
    <property type="project" value="UniProtKB-SubCell"/>
</dbReference>
<dbReference type="InterPro" id="IPR007055">
    <property type="entry name" value="BON_dom"/>
</dbReference>
<comment type="caution">
    <text evidence="9">The sequence shown here is derived from an EMBL/GenBank/DDBJ whole genome shotgun (WGS) entry which is preliminary data.</text>
</comment>
<dbReference type="PANTHER" id="PTHR34606:SF16">
    <property type="entry name" value="BON DOMAIN-CONTAINING PROTEIN"/>
    <property type="match status" value="1"/>
</dbReference>
<dbReference type="Gene3D" id="3.30.1340.30">
    <property type="match status" value="1"/>
</dbReference>
<evidence type="ECO:0000256" key="5">
    <source>
        <dbReference type="ARBA" id="ARBA00070588"/>
    </source>
</evidence>
<dbReference type="OrthoDB" id="8560732at2"/>
<name>A0A562R7Y9_9BURK</name>
<evidence type="ECO:0000313" key="9">
    <source>
        <dbReference type="EMBL" id="TWI64486.1"/>
    </source>
</evidence>
<protein>
    <recommendedName>
        <fullName evidence="5">Osmotically-inducible protein Y</fullName>
    </recommendedName>
</protein>
<reference evidence="9 10" key="1">
    <citation type="journal article" date="2015" name="Stand. Genomic Sci.">
        <title>Genomic Encyclopedia of Bacterial and Archaeal Type Strains, Phase III: the genomes of soil and plant-associated and newly described type strains.</title>
        <authorList>
            <person name="Whitman W.B."/>
            <person name="Woyke T."/>
            <person name="Klenk H.P."/>
            <person name="Zhou Y."/>
            <person name="Lilburn T.G."/>
            <person name="Beck B.J."/>
            <person name="De Vos P."/>
            <person name="Vandamme P."/>
            <person name="Eisen J.A."/>
            <person name="Garrity G."/>
            <person name="Hugenholtz P."/>
            <person name="Kyrpides N.C."/>
        </authorList>
    </citation>
    <scope>NUCLEOTIDE SEQUENCE [LARGE SCALE GENOMIC DNA]</scope>
    <source>
        <strain evidence="9 10">CGMCC 1.10822</strain>
    </source>
</reference>
<dbReference type="FunFam" id="3.30.1340.30:FF:000001">
    <property type="entry name" value="Molecular chaperone OsmY"/>
    <property type="match status" value="1"/>
</dbReference>
<keyword evidence="2 7" id="KW-0732">Signal</keyword>
<evidence type="ECO:0000256" key="2">
    <source>
        <dbReference type="ARBA" id="ARBA00022729"/>
    </source>
</evidence>
<evidence type="ECO:0000313" key="10">
    <source>
        <dbReference type="Proteomes" id="UP000318431"/>
    </source>
</evidence>
<evidence type="ECO:0000256" key="1">
    <source>
        <dbReference type="ARBA" id="ARBA00004418"/>
    </source>
</evidence>
<dbReference type="PANTHER" id="PTHR34606">
    <property type="entry name" value="BON DOMAIN-CONTAINING PROTEIN"/>
    <property type="match status" value="1"/>
</dbReference>
<dbReference type="AlphaFoldDB" id="A0A562R7Y9"/>
<evidence type="ECO:0000256" key="6">
    <source>
        <dbReference type="SAM" id="Coils"/>
    </source>
</evidence>
<keyword evidence="4" id="KW-0574">Periplasm</keyword>
<dbReference type="Proteomes" id="UP000318431">
    <property type="component" value="Unassembled WGS sequence"/>
</dbReference>
<feature type="signal peptide" evidence="7">
    <location>
        <begin position="1"/>
        <end position="18"/>
    </location>
</feature>
<accession>A0A562R7Y9</accession>
<dbReference type="Pfam" id="PF04972">
    <property type="entry name" value="BON"/>
    <property type="match status" value="1"/>
</dbReference>
<dbReference type="RefSeq" id="WP_145650131.1">
    <property type="nucleotide sequence ID" value="NZ_VLLB01000005.1"/>
</dbReference>
<dbReference type="InterPro" id="IPR051686">
    <property type="entry name" value="Lipoprotein_DolP"/>
</dbReference>
<comment type="subcellular location">
    <subcellularLocation>
        <location evidence="1">Periplasm</location>
    </subcellularLocation>
</comment>
<evidence type="ECO:0000256" key="3">
    <source>
        <dbReference type="ARBA" id="ARBA00022737"/>
    </source>
</evidence>
<evidence type="ECO:0000256" key="7">
    <source>
        <dbReference type="SAM" id="SignalP"/>
    </source>
</evidence>
<feature type="domain" description="BON" evidence="8">
    <location>
        <begin position="242"/>
        <end position="309"/>
    </location>
</feature>